<keyword evidence="1" id="KW-0175">Coiled coil</keyword>
<feature type="region of interest" description="Disordered" evidence="2">
    <location>
        <begin position="351"/>
        <end position="384"/>
    </location>
</feature>
<keyword evidence="4" id="KW-1185">Reference proteome</keyword>
<dbReference type="Proteomes" id="UP000027265">
    <property type="component" value="Unassembled WGS sequence"/>
</dbReference>
<dbReference type="STRING" id="933084.A0A067Q190"/>
<gene>
    <name evidence="3" type="ORF">JAAARDRAFT_290864</name>
</gene>
<dbReference type="OrthoDB" id="3222645at2759"/>
<sequence length="527" mass="58615">MNFVWGLLDYYVFNRLLNVRIVSDDLFSDDDDTRADPSSSLRAHSRRGRRETTRLLEQTTPEQAESPTTSIVIPSSSVRGLRADRDRIDHGITRTLTASPEEQRRRMRSNSLWDRSHQQHTTQHRDLERRGTTIGVGASVGASVGAGATNAGAGVGPRADPVVTFAEDAQREREKERRGSRELRQELELQKEKDCLTIQSLQSENASLQTKINALQSSLNGSIAQLTTLQSQHLALRRQHDELRRSHDALQLKHSHFTALAQSHASTSTDLSRMTARYDGLRKAYGDLAREAEDGKEELKSLRGFLNRTDEWSGAQIIQNVQDLNGEAVQLAASIADEFCSASITPGPGAGGMSFAPRSLPSSPPRPRARSRTTSTSIQSSSGSHFHLLLPRNSSTELVQQTLSEPLLALLHSHDHSSDPTLVQFAIQAWLVKCCTLVFEAFYFGLDDKVDGLLKEMWEDICRTEPQPTASRWRALTYNLTRASTANLPTSSSSRPHHHAADSISNLTNTFILGSLCSEHQRWRGVW</sequence>
<organism evidence="3 4">
    <name type="scientific">Jaapia argillacea MUCL 33604</name>
    <dbReference type="NCBI Taxonomy" id="933084"/>
    <lineage>
        <taxon>Eukaryota</taxon>
        <taxon>Fungi</taxon>
        <taxon>Dikarya</taxon>
        <taxon>Basidiomycota</taxon>
        <taxon>Agaricomycotina</taxon>
        <taxon>Agaricomycetes</taxon>
        <taxon>Agaricomycetidae</taxon>
        <taxon>Jaapiales</taxon>
        <taxon>Jaapiaceae</taxon>
        <taxon>Jaapia</taxon>
    </lineage>
</organism>
<feature type="coiled-coil region" evidence="1">
    <location>
        <begin position="166"/>
        <end position="246"/>
    </location>
</feature>
<evidence type="ECO:0000313" key="3">
    <source>
        <dbReference type="EMBL" id="KDQ57267.1"/>
    </source>
</evidence>
<dbReference type="Gene3D" id="1.10.287.1490">
    <property type="match status" value="1"/>
</dbReference>
<accession>A0A067Q190</accession>
<dbReference type="HOGENOM" id="CLU_516838_0_0_1"/>
<feature type="region of interest" description="Disordered" evidence="2">
    <location>
        <begin position="28"/>
        <end position="69"/>
    </location>
</feature>
<dbReference type="EMBL" id="KL197720">
    <property type="protein sequence ID" value="KDQ57267.1"/>
    <property type="molecule type" value="Genomic_DNA"/>
</dbReference>
<evidence type="ECO:0000313" key="4">
    <source>
        <dbReference type="Proteomes" id="UP000027265"/>
    </source>
</evidence>
<name>A0A067Q190_9AGAM</name>
<feature type="region of interest" description="Disordered" evidence="2">
    <location>
        <begin position="89"/>
        <end position="131"/>
    </location>
</feature>
<feature type="compositionally biased region" description="Low complexity" evidence="2">
    <location>
        <begin position="372"/>
        <end position="384"/>
    </location>
</feature>
<evidence type="ECO:0000256" key="1">
    <source>
        <dbReference type="SAM" id="Coils"/>
    </source>
</evidence>
<reference evidence="4" key="1">
    <citation type="journal article" date="2014" name="Proc. Natl. Acad. Sci. U.S.A.">
        <title>Extensive sampling of basidiomycete genomes demonstrates inadequacy of the white-rot/brown-rot paradigm for wood decay fungi.</title>
        <authorList>
            <person name="Riley R."/>
            <person name="Salamov A.A."/>
            <person name="Brown D.W."/>
            <person name="Nagy L.G."/>
            <person name="Floudas D."/>
            <person name="Held B.W."/>
            <person name="Levasseur A."/>
            <person name="Lombard V."/>
            <person name="Morin E."/>
            <person name="Otillar R."/>
            <person name="Lindquist E.A."/>
            <person name="Sun H."/>
            <person name="LaButti K.M."/>
            <person name="Schmutz J."/>
            <person name="Jabbour D."/>
            <person name="Luo H."/>
            <person name="Baker S.E."/>
            <person name="Pisabarro A.G."/>
            <person name="Walton J.D."/>
            <person name="Blanchette R.A."/>
            <person name="Henrissat B."/>
            <person name="Martin F."/>
            <person name="Cullen D."/>
            <person name="Hibbett D.S."/>
            <person name="Grigoriev I.V."/>
        </authorList>
    </citation>
    <scope>NUCLEOTIDE SEQUENCE [LARGE SCALE GENOMIC DNA]</scope>
    <source>
        <strain evidence="4">MUCL 33604</strain>
    </source>
</reference>
<proteinExistence type="predicted"/>
<protein>
    <submittedName>
        <fullName evidence="3">Uncharacterized protein</fullName>
    </submittedName>
</protein>
<dbReference type="InParanoid" id="A0A067Q190"/>
<dbReference type="AlphaFoldDB" id="A0A067Q190"/>
<feature type="compositionally biased region" description="Low complexity" evidence="2">
    <location>
        <begin position="55"/>
        <end position="69"/>
    </location>
</feature>
<evidence type="ECO:0000256" key="2">
    <source>
        <dbReference type="SAM" id="MobiDB-lite"/>
    </source>
</evidence>